<comment type="similarity">
    <text evidence="5">Belongs to the CheB family.</text>
</comment>
<dbReference type="EC" id="3.5.1.44" evidence="5"/>
<keyword evidence="5 7" id="KW-0597">Phosphoprotein</keyword>
<evidence type="ECO:0000256" key="4">
    <source>
        <dbReference type="ARBA" id="ARBA00048267"/>
    </source>
</evidence>
<gene>
    <name evidence="5" type="primary">cheB</name>
    <name evidence="10" type="ORF">ACE02L_17190</name>
</gene>
<organism evidence="10 11">
    <name type="scientific">Shewanella seohaensis</name>
    <dbReference type="NCBI Taxonomy" id="755175"/>
    <lineage>
        <taxon>Bacteria</taxon>
        <taxon>Pseudomonadati</taxon>
        <taxon>Pseudomonadota</taxon>
        <taxon>Gammaproteobacteria</taxon>
        <taxon>Alteromonadales</taxon>
        <taxon>Shewanellaceae</taxon>
        <taxon>Shewanella</taxon>
    </lineage>
</organism>
<dbReference type="Pfam" id="PF00072">
    <property type="entry name" value="Response_reg"/>
    <property type="match status" value="1"/>
</dbReference>
<evidence type="ECO:0000256" key="6">
    <source>
        <dbReference type="PROSITE-ProRule" id="PRU00050"/>
    </source>
</evidence>
<evidence type="ECO:0000259" key="9">
    <source>
        <dbReference type="PROSITE" id="PS50122"/>
    </source>
</evidence>
<dbReference type="PANTHER" id="PTHR42872">
    <property type="entry name" value="PROTEIN-GLUTAMATE METHYLESTERASE/PROTEIN-GLUTAMINE GLUTAMINASE"/>
    <property type="match status" value="1"/>
</dbReference>
<dbReference type="Proteomes" id="UP001576726">
    <property type="component" value="Unassembled WGS sequence"/>
</dbReference>
<comment type="catalytic activity">
    <reaction evidence="4 5">
        <text>[protein]-L-glutamate 5-O-methyl ester + H2O = L-glutamyl-[protein] + methanol + H(+)</text>
        <dbReference type="Rhea" id="RHEA:23236"/>
        <dbReference type="Rhea" id="RHEA-COMP:10208"/>
        <dbReference type="Rhea" id="RHEA-COMP:10311"/>
        <dbReference type="ChEBI" id="CHEBI:15377"/>
        <dbReference type="ChEBI" id="CHEBI:15378"/>
        <dbReference type="ChEBI" id="CHEBI:17790"/>
        <dbReference type="ChEBI" id="CHEBI:29973"/>
        <dbReference type="ChEBI" id="CHEBI:82795"/>
        <dbReference type="EC" id="3.1.1.61"/>
    </reaction>
</comment>
<name>A0ABV4VZ82_9GAMM</name>
<feature type="active site" evidence="5 6">
    <location>
        <position position="174"/>
    </location>
</feature>
<comment type="caution">
    <text evidence="10">The sequence shown here is derived from an EMBL/GenBank/DDBJ whole genome shotgun (WGS) entry which is preliminary data.</text>
</comment>
<comment type="domain">
    <text evidence="5">Contains a C-terminal catalytic domain, and an N-terminal region which modulates catalytic activity.</text>
</comment>
<keyword evidence="3 5" id="KW-0378">Hydrolase</keyword>
<evidence type="ECO:0000313" key="11">
    <source>
        <dbReference type="Proteomes" id="UP001576726"/>
    </source>
</evidence>
<keyword evidence="1 5" id="KW-0963">Cytoplasm</keyword>
<comment type="subcellular location">
    <subcellularLocation>
        <location evidence="5">Cytoplasm</location>
    </subcellularLocation>
</comment>
<proteinExistence type="inferred from homology"/>
<evidence type="ECO:0000313" key="10">
    <source>
        <dbReference type="EMBL" id="MFB2654475.1"/>
    </source>
</evidence>
<keyword evidence="11" id="KW-1185">Reference proteome</keyword>
<dbReference type="PANTHER" id="PTHR42872:SF6">
    <property type="entry name" value="PROTEIN-GLUTAMATE METHYLESTERASE_PROTEIN-GLUTAMINE GLUTAMINASE"/>
    <property type="match status" value="1"/>
</dbReference>
<protein>
    <recommendedName>
        <fullName evidence="5">Protein-glutamate methylesterase/protein-glutamine glutaminase</fullName>
        <ecNumber evidence="5">3.1.1.61</ecNumber>
        <ecNumber evidence="5">3.5.1.44</ecNumber>
    </recommendedName>
</protein>
<sequence length="353" mass="37911">MAKKIKVLIVDDSAVVRQVLSSMLQDQSDIEVIGTAADPLFAINKMRDDWPDVITLDIEMPRMDGLTFLRKLMAFRPVPVVICSSLTEKGAETTIEAMSAGAVAIFTKPNLGIKAFLEQSRLALLQAIREAAAVRLVRLGPSLAPNSAPKVKSSSKTSSAMSKTTEKVIAIGTSTGGTVALEAILSRLERDCPGIVIVQHMPEKFTAAFASRLNSLCAIEVREARSGDRVHPGLALIAPGGQHMTLVRNGAFYQVEVKPGPMVNRHCPSVDVLFRSAAHCAGRNAVGFQLTGMGDDGARGLLAMREMGADTYAQDEASSVVFGMPREAIRRDAAMHVVGLEQVPELIMRYTQG</sequence>
<dbReference type="CDD" id="cd16432">
    <property type="entry name" value="CheB_Rec"/>
    <property type="match status" value="1"/>
</dbReference>
<feature type="active site" evidence="5 6">
    <location>
        <position position="200"/>
    </location>
</feature>
<comment type="catalytic activity">
    <reaction evidence="5">
        <text>L-glutaminyl-[protein] + H2O = L-glutamyl-[protein] + NH4(+)</text>
        <dbReference type="Rhea" id="RHEA:16441"/>
        <dbReference type="Rhea" id="RHEA-COMP:10207"/>
        <dbReference type="Rhea" id="RHEA-COMP:10208"/>
        <dbReference type="ChEBI" id="CHEBI:15377"/>
        <dbReference type="ChEBI" id="CHEBI:28938"/>
        <dbReference type="ChEBI" id="CHEBI:29973"/>
        <dbReference type="ChEBI" id="CHEBI:30011"/>
        <dbReference type="EC" id="3.5.1.44"/>
    </reaction>
</comment>
<dbReference type="PROSITE" id="PS50110">
    <property type="entry name" value="RESPONSE_REGULATORY"/>
    <property type="match status" value="1"/>
</dbReference>
<evidence type="ECO:0000256" key="3">
    <source>
        <dbReference type="ARBA" id="ARBA00022801"/>
    </source>
</evidence>
<dbReference type="PIRSF" id="PIRSF000876">
    <property type="entry name" value="RR_chemtxs_CheB"/>
    <property type="match status" value="1"/>
</dbReference>
<dbReference type="GO" id="GO:0008984">
    <property type="term" value="F:protein-glutamate methylesterase activity"/>
    <property type="evidence" value="ECO:0007669"/>
    <property type="project" value="UniProtKB-EC"/>
</dbReference>
<evidence type="ECO:0000259" key="8">
    <source>
        <dbReference type="PROSITE" id="PS50110"/>
    </source>
</evidence>
<dbReference type="InterPro" id="IPR000673">
    <property type="entry name" value="Sig_transdc_resp-reg_Me-estase"/>
</dbReference>
<dbReference type="Pfam" id="PF01339">
    <property type="entry name" value="CheB_methylest"/>
    <property type="match status" value="1"/>
</dbReference>
<evidence type="ECO:0000256" key="2">
    <source>
        <dbReference type="ARBA" id="ARBA00022500"/>
    </source>
</evidence>
<dbReference type="NCBIfam" id="NF001965">
    <property type="entry name" value="PRK00742.1"/>
    <property type="match status" value="1"/>
</dbReference>
<dbReference type="RefSeq" id="WP_374919922.1">
    <property type="nucleotide sequence ID" value="NZ_JBHFGJ010000009.1"/>
</dbReference>
<evidence type="ECO:0000256" key="1">
    <source>
        <dbReference type="ARBA" id="ARBA00022490"/>
    </source>
</evidence>
<dbReference type="HAMAP" id="MF_00099">
    <property type="entry name" value="CheB_chemtxs"/>
    <property type="match status" value="1"/>
</dbReference>
<accession>A0ABV4VZ82</accession>
<dbReference type="InterPro" id="IPR011006">
    <property type="entry name" value="CheY-like_superfamily"/>
</dbReference>
<comment type="function">
    <text evidence="5">Involved in chemotaxis. Part of a chemotaxis signal transduction system that modulates chemotaxis in response to various stimuli. Catalyzes the demethylation of specific methylglutamate residues introduced into the chemoreceptors (methyl-accepting chemotaxis proteins or MCP) by CheR. Also mediates the irreversible deamidation of specific glutamine residues to glutamic acid.</text>
</comment>
<evidence type="ECO:0000256" key="7">
    <source>
        <dbReference type="PROSITE-ProRule" id="PRU00169"/>
    </source>
</evidence>
<keyword evidence="2 5" id="KW-0145">Chemotaxis</keyword>
<dbReference type="PROSITE" id="PS50122">
    <property type="entry name" value="CHEB"/>
    <property type="match status" value="1"/>
</dbReference>
<dbReference type="Gene3D" id="3.40.50.2300">
    <property type="match status" value="1"/>
</dbReference>
<feature type="active site" evidence="5 6">
    <location>
        <position position="296"/>
    </location>
</feature>
<reference evidence="10 11" key="1">
    <citation type="submission" date="2024-09" db="EMBL/GenBank/DDBJ databases">
        <authorList>
            <person name="Zhang Y."/>
        </authorList>
    </citation>
    <scope>NUCLEOTIDE SEQUENCE [LARGE SCALE GENOMIC DNA]</scope>
    <source>
        <strain evidence="10 11">SH314</strain>
    </source>
</reference>
<dbReference type="SUPFAM" id="SSF52172">
    <property type="entry name" value="CheY-like"/>
    <property type="match status" value="1"/>
</dbReference>
<dbReference type="EC" id="3.1.1.61" evidence="5"/>
<dbReference type="NCBIfam" id="NF009206">
    <property type="entry name" value="PRK12555.1"/>
    <property type="match status" value="1"/>
</dbReference>
<dbReference type="InterPro" id="IPR035909">
    <property type="entry name" value="CheB_C"/>
</dbReference>
<dbReference type="SUPFAM" id="SSF52738">
    <property type="entry name" value="Methylesterase CheB, C-terminal domain"/>
    <property type="match status" value="1"/>
</dbReference>
<dbReference type="EMBL" id="JBHFGJ010000009">
    <property type="protein sequence ID" value="MFB2654475.1"/>
    <property type="molecule type" value="Genomic_DNA"/>
</dbReference>
<dbReference type="SMART" id="SM00448">
    <property type="entry name" value="REC"/>
    <property type="match status" value="1"/>
</dbReference>
<feature type="modified residue" description="4-aspartylphosphate" evidence="5 7">
    <location>
        <position position="57"/>
    </location>
</feature>
<dbReference type="InterPro" id="IPR001789">
    <property type="entry name" value="Sig_transdc_resp-reg_receiver"/>
</dbReference>
<feature type="domain" description="CheB-type methylesterase" evidence="9">
    <location>
        <begin position="162"/>
        <end position="353"/>
    </location>
</feature>
<comment type="PTM">
    <text evidence="5">Phosphorylated by CheA. Phosphorylation of the N-terminal regulatory domain activates the methylesterase activity.</text>
</comment>
<dbReference type="InterPro" id="IPR008248">
    <property type="entry name" value="CheB-like"/>
</dbReference>
<feature type="domain" description="Response regulatory" evidence="8">
    <location>
        <begin position="6"/>
        <end position="123"/>
    </location>
</feature>
<dbReference type="Gene3D" id="3.40.50.180">
    <property type="entry name" value="Methylesterase CheB, C-terminal domain"/>
    <property type="match status" value="1"/>
</dbReference>
<evidence type="ECO:0000256" key="5">
    <source>
        <dbReference type="HAMAP-Rule" id="MF_00099"/>
    </source>
</evidence>
<dbReference type="CDD" id="cd17541">
    <property type="entry name" value="REC_CheB-like"/>
    <property type="match status" value="1"/>
</dbReference>